<evidence type="ECO:0000313" key="4">
    <source>
        <dbReference type="EMBL" id="PIK59354.1"/>
    </source>
</evidence>
<dbReference type="AlphaFoldDB" id="A0A2G8LGH1"/>
<feature type="domain" description="Nose resistant-to-fluoxetine protein N-terminal" evidence="3">
    <location>
        <begin position="51"/>
        <end position="172"/>
    </location>
</feature>
<dbReference type="PANTHER" id="PTHR11161">
    <property type="entry name" value="O-ACYLTRANSFERASE"/>
    <property type="match status" value="1"/>
</dbReference>
<keyword evidence="2" id="KW-0732">Signal</keyword>
<evidence type="ECO:0000313" key="5">
    <source>
        <dbReference type="Proteomes" id="UP000230750"/>
    </source>
</evidence>
<feature type="transmembrane region" description="Helical" evidence="1">
    <location>
        <begin position="182"/>
        <end position="202"/>
    </location>
</feature>
<accession>A0A2G8LGH1</accession>
<dbReference type="Proteomes" id="UP000230750">
    <property type="component" value="Unassembled WGS sequence"/>
</dbReference>
<protein>
    <submittedName>
        <fullName evidence="4">Putative nose resistant to fluoxetine protein 6</fullName>
    </submittedName>
</protein>
<name>A0A2G8LGH1_STIJA</name>
<dbReference type="EMBL" id="MRZV01000085">
    <property type="protein sequence ID" value="PIK59354.1"/>
    <property type="molecule type" value="Genomic_DNA"/>
</dbReference>
<keyword evidence="5" id="KW-1185">Reference proteome</keyword>
<evidence type="ECO:0000259" key="3">
    <source>
        <dbReference type="SMART" id="SM00703"/>
    </source>
</evidence>
<organism evidence="4 5">
    <name type="scientific">Stichopus japonicus</name>
    <name type="common">Sea cucumber</name>
    <dbReference type="NCBI Taxonomy" id="307972"/>
    <lineage>
        <taxon>Eukaryota</taxon>
        <taxon>Metazoa</taxon>
        <taxon>Echinodermata</taxon>
        <taxon>Eleutherozoa</taxon>
        <taxon>Echinozoa</taxon>
        <taxon>Holothuroidea</taxon>
        <taxon>Aspidochirotacea</taxon>
        <taxon>Aspidochirotida</taxon>
        <taxon>Stichopodidae</taxon>
        <taxon>Apostichopus</taxon>
    </lineage>
</organism>
<comment type="caution">
    <text evidence="4">The sequence shown here is derived from an EMBL/GenBank/DDBJ whole genome shotgun (WGS) entry which is preliminary data.</text>
</comment>
<dbReference type="OrthoDB" id="207378at2759"/>
<proteinExistence type="predicted"/>
<keyword evidence="1" id="KW-0472">Membrane</keyword>
<dbReference type="Pfam" id="PF20146">
    <property type="entry name" value="NRF"/>
    <property type="match status" value="1"/>
</dbReference>
<feature type="signal peptide" evidence="2">
    <location>
        <begin position="1"/>
        <end position="23"/>
    </location>
</feature>
<dbReference type="InterPro" id="IPR006621">
    <property type="entry name" value="Nose-resist-to-fluoxetine_N"/>
</dbReference>
<dbReference type="InterPro" id="IPR052728">
    <property type="entry name" value="O2_lipid_transport_reg"/>
</dbReference>
<gene>
    <name evidence="4" type="ORF">BSL78_03725</name>
</gene>
<dbReference type="SMART" id="SM00703">
    <property type="entry name" value="NRF"/>
    <property type="match status" value="1"/>
</dbReference>
<keyword evidence="1" id="KW-0812">Transmembrane</keyword>
<evidence type="ECO:0000256" key="1">
    <source>
        <dbReference type="SAM" id="Phobius"/>
    </source>
</evidence>
<reference evidence="4 5" key="1">
    <citation type="journal article" date="2017" name="PLoS Biol.">
        <title>The sea cucumber genome provides insights into morphological evolution and visceral regeneration.</title>
        <authorList>
            <person name="Zhang X."/>
            <person name="Sun L."/>
            <person name="Yuan J."/>
            <person name="Sun Y."/>
            <person name="Gao Y."/>
            <person name="Zhang L."/>
            <person name="Li S."/>
            <person name="Dai H."/>
            <person name="Hamel J.F."/>
            <person name="Liu C."/>
            <person name="Yu Y."/>
            <person name="Liu S."/>
            <person name="Lin W."/>
            <person name="Guo K."/>
            <person name="Jin S."/>
            <person name="Xu P."/>
            <person name="Storey K.B."/>
            <person name="Huan P."/>
            <person name="Zhang T."/>
            <person name="Zhou Y."/>
            <person name="Zhang J."/>
            <person name="Lin C."/>
            <person name="Li X."/>
            <person name="Xing L."/>
            <person name="Huo D."/>
            <person name="Sun M."/>
            <person name="Wang L."/>
            <person name="Mercier A."/>
            <person name="Li F."/>
            <person name="Yang H."/>
            <person name="Xiang J."/>
        </authorList>
    </citation>
    <scope>NUCLEOTIDE SEQUENCE [LARGE SCALE GENOMIC DNA]</scope>
    <source>
        <strain evidence="4">Shaxun</strain>
        <tissue evidence="4">Muscle</tissue>
    </source>
</reference>
<sequence>MIFSTHLLTFLLVIVITAEVNHCETVTNDPGNKENDVEDIKNQVTYQEGDGSTCKNELYNVLYNETNAQVAALNAFGIPNTGLLAGNTGWYGHFSGCTELPDFQYCMLTMNVNTATLSMTELHQLLIRWGICAPKICSDNGINDNVEMLTTYLRSSTGVNLTGVSSTAYCVQNNKVPYSTGFYITVGVFGLICILMIIGSIIDIIDDDDDDDNEVKDPHGTETEESLPLMTSAIDKDEEKEAIQEINKQSVKGRVAVSVGR</sequence>
<keyword evidence="1" id="KW-1133">Transmembrane helix</keyword>
<feature type="chain" id="PRO_5013688117" evidence="2">
    <location>
        <begin position="24"/>
        <end position="261"/>
    </location>
</feature>
<evidence type="ECO:0000256" key="2">
    <source>
        <dbReference type="SAM" id="SignalP"/>
    </source>
</evidence>
<dbReference type="PANTHER" id="PTHR11161:SF0">
    <property type="entry name" value="O-ACYLTRANSFERASE LIKE PROTEIN"/>
    <property type="match status" value="1"/>
</dbReference>